<dbReference type="RefSeq" id="WP_190120348.1">
    <property type="nucleotide sequence ID" value="NZ_BMVR01000023.1"/>
</dbReference>
<reference evidence="1 2" key="1">
    <citation type="submission" date="2020-12" db="EMBL/GenBank/DDBJ databases">
        <title>Streptomyces typhae sp. nov., a novel endophytic actinomycete isolated from the root of cattail pollen (Typha angustifolia L.).</title>
        <authorList>
            <person name="Peng C."/>
            <person name="Liu C."/>
        </authorList>
    </citation>
    <scope>NUCLEOTIDE SEQUENCE [LARGE SCALE GENOMIC DNA]</scope>
    <source>
        <strain evidence="1 2">JCM 4753</strain>
    </source>
</reference>
<evidence type="ECO:0000313" key="1">
    <source>
        <dbReference type="EMBL" id="MBJ3812327.1"/>
    </source>
</evidence>
<dbReference type="EMBL" id="JAEKOZ010000036">
    <property type="protein sequence ID" value="MBJ3812327.1"/>
    <property type="molecule type" value="Genomic_DNA"/>
</dbReference>
<protein>
    <submittedName>
        <fullName evidence="1">Uncharacterized protein</fullName>
    </submittedName>
</protein>
<proteinExistence type="predicted"/>
<organism evidence="1 2">
    <name type="scientific">Streptomyces flavofungini</name>
    <dbReference type="NCBI Taxonomy" id="68200"/>
    <lineage>
        <taxon>Bacteria</taxon>
        <taxon>Bacillati</taxon>
        <taxon>Actinomycetota</taxon>
        <taxon>Actinomycetes</taxon>
        <taxon>Kitasatosporales</taxon>
        <taxon>Streptomycetaceae</taxon>
        <taxon>Streptomyces</taxon>
    </lineage>
</organism>
<evidence type="ECO:0000313" key="2">
    <source>
        <dbReference type="Proteomes" id="UP000634780"/>
    </source>
</evidence>
<gene>
    <name evidence="1" type="ORF">JGB26_35485</name>
</gene>
<name>A0ABS0XGJ7_9ACTN</name>
<keyword evidence="2" id="KW-1185">Reference proteome</keyword>
<accession>A0ABS0XGJ7</accession>
<dbReference type="Proteomes" id="UP000634780">
    <property type="component" value="Unassembled WGS sequence"/>
</dbReference>
<sequence length="185" mass="20323">MHTYQPPTPTTPRLYLLFVHEPYWPPQGTTEVNATIVAAATLLHPRVLQPDGLRIHDLLSSGQRKRGEIVPMATLTAELGDTGWRNVAAWERVAVDLLTLSRFGDCHALSVALPAVDRALLCNGPDVTINSFDSASGNCEVHGPADRESLLRTLTEWLRQAEAERPLWPGDTLLPKPHPGTQDEA</sequence>
<comment type="caution">
    <text evidence="1">The sequence shown here is derived from an EMBL/GenBank/DDBJ whole genome shotgun (WGS) entry which is preliminary data.</text>
</comment>